<organism evidence="2 3">
    <name type="scientific">Cinara cedri</name>
    <dbReference type="NCBI Taxonomy" id="506608"/>
    <lineage>
        <taxon>Eukaryota</taxon>
        <taxon>Metazoa</taxon>
        <taxon>Ecdysozoa</taxon>
        <taxon>Arthropoda</taxon>
        <taxon>Hexapoda</taxon>
        <taxon>Insecta</taxon>
        <taxon>Pterygota</taxon>
        <taxon>Neoptera</taxon>
        <taxon>Paraneoptera</taxon>
        <taxon>Hemiptera</taxon>
        <taxon>Sternorrhyncha</taxon>
        <taxon>Aphidomorpha</taxon>
        <taxon>Aphidoidea</taxon>
        <taxon>Aphididae</taxon>
        <taxon>Lachninae</taxon>
        <taxon>Cinara</taxon>
    </lineage>
</organism>
<keyword evidence="3" id="KW-1185">Reference proteome</keyword>
<gene>
    <name evidence="2" type="ORF">CINCED_3A002067</name>
</gene>
<protein>
    <submittedName>
        <fullName evidence="2">Uncharacterized protein</fullName>
    </submittedName>
</protein>
<dbReference type="Proteomes" id="UP000325440">
    <property type="component" value="Unassembled WGS sequence"/>
</dbReference>
<feature type="region of interest" description="Disordered" evidence="1">
    <location>
        <begin position="150"/>
        <end position="267"/>
    </location>
</feature>
<name>A0A5E4MG88_9HEMI</name>
<dbReference type="EMBL" id="CABPRJ010000618">
    <property type="protein sequence ID" value="VVC31180.1"/>
    <property type="molecule type" value="Genomic_DNA"/>
</dbReference>
<evidence type="ECO:0000256" key="1">
    <source>
        <dbReference type="SAM" id="MobiDB-lite"/>
    </source>
</evidence>
<feature type="compositionally biased region" description="Polar residues" evidence="1">
    <location>
        <begin position="230"/>
        <end position="241"/>
    </location>
</feature>
<reference evidence="2 3" key="1">
    <citation type="submission" date="2019-08" db="EMBL/GenBank/DDBJ databases">
        <authorList>
            <person name="Alioto T."/>
            <person name="Alioto T."/>
            <person name="Gomez Garrido J."/>
        </authorList>
    </citation>
    <scope>NUCLEOTIDE SEQUENCE [LARGE SCALE GENOMIC DNA]</scope>
</reference>
<dbReference type="AlphaFoldDB" id="A0A5E4MG88"/>
<evidence type="ECO:0000313" key="2">
    <source>
        <dbReference type="EMBL" id="VVC31180.1"/>
    </source>
</evidence>
<accession>A0A5E4MG88</accession>
<proteinExistence type="predicted"/>
<sequence length="267" mass="29009">MILPRVSHQVTNCPSVLTFFTSDEYDERSESVNDSFQKNAVAINNKPTSSLTLSKILASPHVNSCLQEKTVAKAKSPKIGVSRNTTTALPKKVVKSNELPKINVVAVRGIRRAAGVRPVVGPVWLRGARLRDIGGLVRIRHQQSAKSRVASLRNPVGQRREVNGTDGYFDAASSNVPRRSRRGDGDAANVTPSRKPFGRFRSGRDAEKHAAGKSAVGKPPNSRGWLPTTLPISTEGFQTVDDSIGVEDTSDRERRRGVWQAATLNGP</sequence>
<evidence type="ECO:0000313" key="3">
    <source>
        <dbReference type="Proteomes" id="UP000325440"/>
    </source>
</evidence>